<accession>A0A7S0T869</accession>
<dbReference type="EMBL" id="HBFG01000277">
    <property type="protein sequence ID" value="CAD8728349.1"/>
    <property type="molecule type" value="Transcribed_RNA"/>
</dbReference>
<proteinExistence type="predicted"/>
<reference evidence="3" key="1">
    <citation type="submission" date="2021-01" db="EMBL/GenBank/DDBJ databases">
        <authorList>
            <person name="Corre E."/>
            <person name="Pelletier E."/>
            <person name="Niang G."/>
            <person name="Scheremetjew M."/>
            <person name="Finn R."/>
            <person name="Kale V."/>
            <person name="Holt S."/>
            <person name="Cochrane G."/>
            <person name="Meng A."/>
            <person name="Brown T."/>
            <person name="Cohen L."/>
        </authorList>
    </citation>
    <scope>NUCLEOTIDE SEQUENCE</scope>
    <source>
        <strain evidence="3">B596</strain>
    </source>
</reference>
<protein>
    <submittedName>
        <fullName evidence="3">Uncharacterized protein</fullName>
    </submittedName>
</protein>
<sequence length="527" mass="60922">MKTLRNYKRVRYAIIVFAVIQIILIYDTIRNNSDNKTKSMVRKDFSSIFEINGDVISTTVRADDDDYTLMLNHDDDDGVRTSSHDSKDGQGKRTVYWLNHEQFNHEKKNFDSGSSLMPIKYFLSLNVRGIRSMEDVSHQLYSNLESELRMSVDWMDFAFEDTREWYDPLDLLNDNHNDVAINTITGNLLNYVTSTPWKTRALLSESEPDLHPTLAIIPSAYILKDDSVVSMGRSANLTMTTLAATITSLMRAGVGRILCTCIDETDEIMARETFMWLGELYSGLEGDWIARTEFDYVRMDEELYMTDSEEVSRTRGSIYGMQKALQREFNTSYSRKWFGLDAGYWKHVILTEPGFVYQTRAASLPGIRLALERGRALIPHRFVPVRHETDLTKDKISYDGNSDFLPKNFSDILDLDGDYDMCCDGGSDRPSWNTEDDPSHAACHSWWWNCGYTKELQPQETSEEVKRKRILDFAPLIRMKQGIDIVSIPGTKYRRKCHPRKRQKPNEICERPSPSGRSFATFEKKKW</sequence>
<keyword evidence="2" id="KW-0812">Transmembrane</keyword>
<evidence type="ECO:0000256" key="1">
    <source>
        <dbReference type="SAM" id="MobiDB-lite"/>
    </source>
</evidence>
<organism evidence="3">
    <name type="scientific">Pseudo-nitzschia delicatissima</name>
    <dbReference type="NCBI Taxonomy" id="44447"/>
    <lineage>
        <taxon>Eukaryota</taxon>
        <taxon>Sar</taxon>
        <taxon>Stramenopiles</taxon>
        <taxon>Ochrophyta</taxon>
        <taxon>Bacillariophyta</taxon>
        <taxon>Bacillariophyceae</taxon>
        <taxon>Bacillariophycidae</taxon>
        <taxon>Bacillariales</taxon>
        <taxon>Bacillariaceae</taxon>
        <taxon>Pseudo-nitzschia</taxon>
    </lineage>
</organism>
<feature type="transmembrane region" description="Helical" evidence="2">
    <location>
        <begin position="12"/>
        <end position="29"/>
    </location>
</feature>
<evidence type="ECO:0000256" key="2">
    <source>
        <dbReference type="SAM" id="Phobius"/>
    </source>
</evidence>
<keyword evidence="2" id="KW-1133">Transmembrane helix</keyword>
<keyword evidence="2" id="KW-0472">Membrane</keyword>
<name>A0A7S0T869_9STRA</name>
<dbReference type="AlphaFoldDB" id="A0A7S0T869"/>
<feature type="region of interest" description="Disordered" evidence="1">
    <location>
        <begin position="496"/>
        <end position="527"/>
    </location>
</feature>
<gene>
    <name evidence="3" type="ORF">PDEL0327_LOCUS196</name>
</gene>
<evidence type="ECO:0000313" key="3">
    <source>
        <dbReference type="EMBL" id="CAD8728349.1"/>
    </source>
</evidence>